<dbReference type="PANTHER" id="PTHR43716">
    <property type="entry name" value="D-2-HYDROXYGLUTARATE DEHYDROGENASE, MITOCHONDRIAL"/>
    <property type="match status" value="1"/>
</dbReference>
<dbReference type="InterPro" id="IPR016164">
    <property type="entry name" value="FAD-linked_Oxase-like_C"/>
</dbReference>
<keyword evidence="4" id="KW-0274">FAD</keyword>
<dbReference type="Gene3D" id="3.30.70.2740">
    <property type="match status" value="1"/>
</dbReference>
<accession>A0ABQ3FMD3</accession>
<dbReference type="InterPro" id="IPR016167">
    <property type="entry name" value="FAD-bd_PCMH_sub1"/>
</dbReference>
<evidence type="ECO:0000313" key="8">
    <source>
        <dbReference type="Proteomes" id="UP000658305"/>
    </source>
</evidence>
<dbReference type="Gene3D" id="3.30.70.2190">
    <property type="match status" value="1"/>
</dbReference>
<evidence type="ECO:0000313" key="7">
    <source>
        <dbReference type="EMBL" id="GHC30334.1"/>
    </source>
</evidence>
<protein>
    <submittedName>
        <fullName evidence="7">FAD-linked oxidase</fullName>
    </submittedName>
</protein>
<name>A0ABQ3FMD3_9RHOB</name>
<gene>
    <name evidence="7" type="ORF">GCM10007291_33690</name>
</gene>
<dbReference type="EMBL" id="BMYI01000012">
    <property type="protein sequence ID" value="GHC30334.1"/>
    <property type="molecule type" value="Genomic_DNA"/>
</dbReference>
<sequence>MEPVMLQDLRAALGPQGCLTGADVPVAARSDASRTGHDLPLALLRPASVAEVSAALAICHRHGVAVVPQGGMTGLAGGAQPQTGQVALSLSRLAGVEEIDGEAMAMVVRAGTVLEVAQKAAEAAGFLLPVDLGARGSCQIGGNIATNAGGLRVLRDGMTRDNLLGIEAVLADGTVLSQMTRVVKNNTGYDLRHLFAGSEGTLGVITRAVIRLRPLPGPRGTVMAALPDFASVLRLLAMARSALPGLSAFEAMWRDYFTCSQSHLTHVVFADPPPFAVILEADEGPALEALLEAAFEEGVMTDALIAQSFAEARRFWAVREGLEMDAAMPGLINLDVSLTTGRLDDFARACRVALLARFPGAHVSFYGHVADSNVHVAVHVPGASDAEVHEVDAIAYGVVRDFGGSISAEHGIGTLKRDWLGYSRSPAELAAMRAIKAALDPKGLLNPGKVLPG</sequence>
<dbReference type="Gene3D" id="3.30.43.10">
    <property type="entry name" value="Uridine Diphospho-n-acetylenolpyruvylglucosamine Reductase, domain 2"/>
    <property type="match status" value="1"/>
</dbReference>
<evidence type="ECO:0000259" key="6">
    <source>
        <dbReference type="PROSITE" id="PS51387"/>
    </source>
</evidence>
<proteinExistence type="inferred from homology"/>
<evidence type="ECO:0000256" key="2">
    <source>
        <dbReference type="ARBA" id="ARBA00008000"/>
    </source>
</evidence>
<dbReference type="PANTHER" id="PTHR43716:SF1">
    <property type="entry name" value="D-2-HYDROXYGLUTARATE DEHYDROGENASE, MITOCHONDRIAL"/>
    <property type="match status" value="1"/>
</dbReference>
<dbReference type="Proteomes" id="UP000658305">
    <property type="component" value="Unassembled WGS sequence"/>
</dbReference>
<evidence type="ECO:0000256" key="5">
    <source>
        <dbReference type="ARBA" id="ARBA00023002"/>
    </source>
</evidence>
<dbReference type="InterPro" id="IPR036318">
    <property type="entry name" value="FAD-bd_PCMH-like_sf"/>
</dbReference>
<keyword evidence="5" id="KW-0560">Oxidoreductase</keyword>
<evidence type="ECO:0000256" key="3">
    <source>
        <dbReference type="ARBA" id="ARBA00022630"/>
    </source>
</evidence>
<dbReference type="SUPFAM" id="SSF55103">
    <property type="entry name" value="FAD-linked oxidases, C-terminal domain"/>
    <property type="match status" value="1"/>
</dbReference>
<dbReference type="InterPro" id="IPR006094">
    <property type="entry name" value="Oxid_FAD_bind_N"/>
</dbReference>
<dbReference type="InterPro" id="IPR004113">
    <property type="entry name" value="FAD-bd_oxidored_4_C"/>
</dbReference>
<dbReference type="Pfam" id="PF01565">
    <property type="entry name" value="FAD_binding_4"/>
    <property type="match status" value="1"/>
</dbReference>
<comment type="cofactor">
    <cofactor evidence="1">
        <name>FAD</name>
        <dbReference type="ChEBI" id="CHEBI:57692"/>
    </cofactor>
</comment>
<evidence type="ECO:0000256" key="1">
    <source>
        <dbReference type="ARBA" id="ARBA00001974"/>
    </source>
</evidence>
<dbReference type="SUPFAM" id="SSF56176">
    <property type="entry name" value="FAD-binding/transporter-associated domain-like"/>
    <property type="match status" value="1"/>
</dbReference>
<organism evidence="7 8">
    <name type="scientific">Gemmobacter nanjingensis</name>
    <dbReference type="NCBI Taxonomy" id="488454"/>
    <lineage>
        <taxon>Bacteria</taxon>
        <taxon>Pseudomonadati</taxon>
        <taxon>Pseudomonadota</taxon>
        <taxon>Alphaproteobacteria</taxon>
        <taxon>Rhodobacterales</taxon>
        <taxon>Paracoccaceae</taxon>
        <taxon>Gemmobacter</taxon>
    </lineage>
</organism>
<dbReference type="InterPro" id="IPR016171">
    <property type="entry name" value="Vanillyl_alc_oxidase_C-sub2"/>
</dbReference>
<comment type="similarity">
    <text evidence="2">Belongs to the FAD-binding oxidoreductase/transferase type 4 family.</text>
</comment>
<dbReference type="Gene3D" id="1.10.45.10">
    <property type="entry name" value="Vanillyl-alcohol Oxidase, Chain A, domain 4"/>
    <property type="match status" value="1"/>
</dbReference>
<dbReference type="InterPro" id="IPR016166">
    <property type="entry name" value="FAD-bd_PCMH"/>
</dbReference>
<keyword evidence="3" id="KW-0285">Flavoprotein</keyword>
<dbReference type="Pfam" id="PF02913">
    <property type="entry name" value="FAD-oxidase_C"/>
    <property type="match status" value="1"/>
</dbReference>
<comment type="caution">
    <text evidence="7">The sequence shown here is derived from an EMBL/GenBank/DDBJ whole genome shotgun (WGS) entry which is preliminary data.</text>
</comment>
<dbReference type="PROSITE" id="PS51387">
    <property type="entry name" value="FAD_PCMH"/>
    <property type="match status" value="1"/>
</dbReference>
<feature type="domain" description="FAD-binding PCMH-type" evidence="6">
    <location>
        <begin position="36"/>
        <end position="215"/>
    </location>
</feature>
<reference evidence="8" key="1">
    <citation type="journal article" date="2019" name="Int. J. Syst. Evol. Microbiol.">
        <title>The Global Catalogue of Microorganisms (GCM) 10K type strain sequencing project: providing services to taxonomists for standard genome sequencing and annotation.</title>
        <authorList>
            <consortium name="The Broad Institute Genomics Platform"/>
            <consortium name="The Broad Institute Genome Sequencing Center for Infectious Disease"/>
            <person name="Wu L."/>
            <person name="Ma J."/>
        </authorList>
    </citation>
    <scope>NUCLEOTIDE SEQUENCE [LARGE SCALE GENOMIC DNA]</scope>
    <source>
        <strain evidence="8">KCTC 23298</strain>
    </source>
</reference>
<dbReference type="InterPro" id="IPR051264">
    <property type="entry name" value="FAD-oxidored/transferase_4"/>
</dbReference>
<evidence type="ECO:0000256" key="4">
    <source>
        <dbReference type="ARBA" id="ARBA00022827"/>
    </source>
</evidence>
<keyword evidence="8" id="KW-1185">Reference proteome</keyword>
<dbReference type="Gene3D" id="3.30.465.10">
    <property type="match status" value="1"/>
</dbReference>
<dbReference type="InterPro" id="IPR016169">
    <property type="entry name" value="FAD-bd_PCMH_sub2"/>
</dbReference>